<name>A0ABP7Y5J2_9ACTN</name>
<evidence type="ECO:0000256" key="1">
    <source>
        <dbReference type="SAM" id="MobiDB-lite"/>
    </source>
</evidence>
<protein>
    <recommendedName>
        <fullName evidence="4">HNH endonuclease</fullName>
    </recommendedName>
</protein>
<proteinExistence type="predicted"/>
<dbReference type="EMBL" id="BAABDO010000008">
    <property type="protein sequence ID" value="GAA4130835.1"/>
    <property type="molecule type" value="Genomic_DNA"/>
</dbReference>
<evidence type="ECO:0000313" key="2">
    <source>
        <dbReference type="EMBL" id="GAA4130835.1"/>
    </source>
</evidence>
<keyword evidence="3" id="KW-1185">Reference proteome</keyword>
<accession>A0ABP7Y5J2</accession>
<comment type="caution">
    <text evidence="2">The sequence shown here is derived from an EMBL/GenBank/DDBJ whole genome shotgun (WGS) entry which is preliminary data.</text>
</comment>
<dbReference type="Proteomes" id="UP001500266">
    <property type="component" value="Unassembled WGS sequence"/>
</dbReference>
<evidence type="ECO:0008006" key="4">
    <source>
        <dbReference type="Google" id="ProtNLM"/>
    </source>
</evidence>
<sequence>MQIAGPHRHSTLPANSPGRHSAGTCPEPLLNDVGLPSQKLPKPAATTTTDIRTQPVRSDDSRRAVLLRSNGRCENLCAGQPDDVTDSGDPILEVGQIDDRAGWGRDHPEQMIALCPNYHATKTRGRSRETLRALLRTEAQSRHHTWISHVVGT</sequence>
<reference evidence="3" key="1">
    <citation type="journal article" date="2019" name="Int. J. Syst. Evol. Microbiol.">
        <title>The Global Catalogue of Microorganisms (GCM) 10K type strain sequencing project: providing services to taxonomists for standard genome sequencing and annotation.</title>
        <authorList>
            <consortium name="The Broad Institute Genomics Platform"/>
            <consortium name="The Broad Institute Genome Sequencing Center for Infectious Disease"/>
            <person name="Wu L."/>
            <person name="Ma J."/>
        </authorList>
    </citation>
    <scope>NUCLEOTIDE SEQUENCE [LARGE SCALE GENOMIC DNA]</scope>
    <source>
        <strain evidence="3">JCM 17316</strain>
    </source>
</reference>
<gene>
    <name evidence="2" type="ORF">GCM10022416_08970</name>
</gene>
<organism evidence="2 3">
    <name type="scientific">Actinomadura keratinilytica</name>
    <dbReference type="NCBI Taxonomy" id="547461"/>
    <lineage>
        <taxon>Bacteria</taxon>
        <taxon>Bacillati</taxon>
        <taxon>Actinomycetota</taxon>
        <taxon>Actinomycetes</taxon>
        <taxon>Streptosporangiales</taxon>
        <taxon>Thermomonosporaceae</taxon>
        <taxon>Actinomadura</taxon>
    </lineage>
</organism>
<feature type="compositionally biased region" description="Basic residues" evidence="1">
    <location>
        <begin position="1"/>
        <end position="10"/>
    </location>
</feature>
<evidence type="ECO:0000313" key="3">
    <source>
        <dbReference type="Proteomes" id="UP001500266"/>
    </source>
</evidence>
<feature type="region of interest" description="Disordered" evidence="1">
    <location>
        <begin position="1"/>
        <end position="62"/>
    </location>
</feature>
<feature type="compositionally biased region" description="Polar residues" evidence="1">
    <location>
        <begin position="45"/>
        <end position="56"/>
    </location>
</feature>